<evidence type="ECO:0000313" key="2">
    <source>
        <dbReference type="EMBL" id="PIK46351.1"/>
    </source>
</evidence>
<sequence>MIENRKNPGQRSKVIPKKPKQDRKRERRQKKKGQKVRAQVRERRERDVEKNKPETKITGSKDAAMEKLEKASRKSSNKTSIVKDDKNMDKKLLTSSKAFFSKLQEEAASEVKSLQKRKKLTDVTVSSKKLKL</sequence>
<gene>
    <name evidence="2" type="ORF">BSL78_16772</name>
</gene>
<dbReference type="GO" id="GO:1990904">
    <property type="term" value="C:ribonucleoprotein complex"/>
    <property type="evidence" value="ECO:0007669"/>
    <property type="project" value="UniProtKB-KW"/>
</dbReference>
<feature type="compositionally biased region" description="Basic residues" evidence="1">
    <location>
        <begin position="14"/>
        <end position="35"/>
    </location>
</feature>
<dbReference type="Proteomes" id="UP000230750">
    <property type="component" value="Unassembled WGS sequence"/>
</dbReference>
<reference evidence="2 3" key="1">
    <citation type="journal article" date="2017" name="PLoS Biol.">
        <title>The sea cucumber genome provides insights into morphological evolution and visceral regeneration.</title>
        <authorList>
            <person name="Zhang X."/>
            <person name="Sun L."/>
            <person name="Yuan J."/>
            <person name="Sun Y."/>
            <person name="Gao Y."/>
            <person name="Zhang L."/>
            <person name="Li S."/>
            <person name="Dai H."/>
            <person name="Hamel J.F."/>
            <person name="Liu C."/>
            <person name="Yu Y."/>
            <person name="Liu S."/>
            <person name="Lin W."/>
            <person name="Guo K."/>
            <person name="Jin S."/>
            <person name="Xu P."/>
            <person name="Storey K.B."/>
            <person name="Huan P."/>
            <person name="Zhang T."/>
            <person name="Zhou Y."/>
            <person name="Zhang J."/>
            <person name="Lin C."/>
            <person name="Li X."/>
            <person name="Xing L."/>
            <person name="Huo D."/>
            <person name="Sun M."/>
            <person name="Wang L."/>
            <person name="Mercier A."/>
            <person name="Li F."/>
            <person name="Yang H."/>
            <person name="Xiang J."/>
        </authorList>
    </citation>
    <scope>NUCLEOTIDE SEQUENCE [LARGE SCALE GENOMIC DNA]</scope>
    <source>
        <strain evidence="2">Shaxun</strain>
        <tissue evidence="2">Muscle</tissue>
    </source>
</reference>
<accession>A0A2G8KEC3</accession>
<proteinExistence type="predicted"/>
<protein>
    <submittedName>
        <fullName evidence="2">Putative U3 small nucleolar ribonucleoprotein MPP10-like</fullName>
    </submittedName>
</protein>
<keyword evidence="3" id="KW-1185">Reference proteome</keyword>
<feature type="region of interest" description="Disordered" evidence="1">
    <location>
        <begin position="1"/>
        <end position="89"/>
    </location>
</feature>
<comment type="caution">
    <text evidence="2">The sequence shown here is derived from an EMBL/GenBank/DDBJ whole genome shotgun (WGS) entry which is preliminary data.</text>
</comment>
<dbReference type="OrthoDB" id="445326at2759"/>
<feature type="compositionally biased region" description="Basic and acidic residues" evidence="1">
    <location>
        <begin position="63"/>
        <end position="72"/>
    </location>
</feature>
<evidence type="ECO:0000313" key="3">
    <source>
        <dbReference type="Proteomes" id="UP000230750"/>
    </source>
</evidence>
<dbReference type="EMBL" id="MRZV01000650">
    <property type="protein sequence ID" value="PIK46351.1"/>
    <property type="molecule type" value="Genomic_DNA"/>
</dbReference>
<feature type="compositionally biased region" description="Basic and acidic residues" evidence="1">
    <location>
        <begin position="39"/>
        <end position="55"/>
    </location>
</feature>
<name>A0A2G8KEC3_STIJA</name>
<evidence type="ECO:0000256" key="1">
    <source>
        <dbReference type="SAM" id="MobiDB-lite"/>
    </source>
</evidence>
<keyword evidence="2" id="KW-0687">Ribonucleoprotein</keyword>
<dbReference type="AlphaFoldDB" id="A0A2G8KEC3"/>
<organism evidence="2 3">
    <name type="scientific">Stichopus japonicus</name>
    <name type="common">Sea cucumber</name>
    <dbReference type="NCBI Taxonomy" id="307972"/>
    <lineage>
        <taxon>Eukaryota</taxon>
        <taxon>Metazoa</taxon>
        <taxon>Echinodermata</taxon>
        <taxon>Eleutherozoa</taxon>
        <taxon>Echinozoa</taxon>
        <taxon>Holothuroidea</taxon>
        <taxon>Aspidochirotacea</taxon>
        <taxon>Aspidochirotida</taxon>
        <taxon>Stichopodidae</taxon>
        <taxon>Apostichopus</taxon>
    </lineage>
</organism>